<dbReference type="AlphaFoldDB" id="Q21ME7"/>
<name>Q21ME7_SACD2</name>
<keyword evidence="1" id="KW-1133">Transmembrane helix</keyword>
<accession>Q21ME7</accession>
<dbReference type="RefSeq" id="WP_011467353.1">
    <property type="nucleotide sequence ID" value="NC_007912.1"/>
</dbReference>
<feature type="transmembrane region" description="Helical" evidence="1">
    <location>
        <begin position="44"/>
        <end position="64"/>
    </location>
</feature>
<feature type="transmembrane region" description="Helical" evidence="1">
    <location>
        <begin position="76"/>
        <end position="95"/>
    </location>
</feature>
<keyword evidence="1" id="KW-0812">Transmembrane</keyword>
<evidence type="ECO:0000256" key="1">
    <source>
        <dbReference type="SAM" id="Phobius"/>
    </source>
</evidence>
<dbReference type="OrthoDB" id="7057338at2"/>
<keyword evidence="3" id="KW-1185">Reference proteome</keyword>
<dbReference type="GeneID" id="98612552"/>
<reference evidence="2 3" key="1">
    <citation type="journal article" date="2008" name="PLoS Genet.">
        <title>Complete genome sequence of the complex carbohydrate-degrading marine bacterium, Saccharophagus degradans strain 2-40 T.</title>
        <authorList>
            <person name="Weiner R.M."/>
            <person name="Taylor L.E.II."/>
            <person name="Henrissat B."/>
            <person name="Hauser L."/>
            <person name="Land M."/>
            <person name="Coutinho P.M."/>
            <person name="Rancurel C."/>
            <person name="Saunders E.H."/>
            <person name="Longmire A.G."/>
            <person name="Zhang H."/>
            <person name="Bayer E.A."/>
            <person name="Gilbert H.J."/>
            <person name="Larimer F."/>
            <person name="Zhulin I.B."/>
            <person name="Ekborg N.A."/>
            <person name="Lamed R."/>
            <person name="Richardson P.M."/>
            <person name="Borovok I."/>
            <person name="Hutcheson S."/>
        </authorList>
    </citation>
    <scope>NUCLEOTIDE SEQUENCE [LARGE SCALE GENOMIC DNA]</scope>
    <source>
        <strain evidence="3">2-40 / ATCC 43961 / DSM 17024</strain>
    </source>
</reference>
<gene>
    <name evidence="2" type="ordered locus">Sde_0870</name>
</gene>
<keyword evidence="1" id="KW-0472">Membrane</keyword>
<dbReference type="Proteomes" id="UP000001947">
    <property type="component" value="Chromosome"/>
</dbReference>
<dbReference type="EMBL" id="CP000282">
    <property type="protein sequence ID" value="ABD80132.1"/>
    <property type="molecule type" value="Genomic_DNA"/>
</dbReference>
<evidence type="ECO:0000313" key="2">
    <source>
        <dbReference type="EMBL" id="ABD80132.1"/>
    </source>
</evidence>
<dbReference type="STRING" id="203122.Sde_0870"/>
<proteinExistence type="predicted"/>
<evidence type="ECO:0000313" key="3">
    <source>
        <dbReference type="Proteomes" id="UP000001947"/>
    </source>
</evidence>
<protein>
    <submittedName>
        <fullName evidence="2">Uncharacterized protein</fullName>
    </submittedName>
</protein>
<dbReference type="HOGENOM" id="CLU_1194190_0_0_6"/>
<feature type="transmembrane region" description="Helical" evidence="1">
    <location>
        <begin position="9"/>
        <end position="32"/>
    </location>
</feature>
<organism evidence="2 3">
    <name type="scientific">Saccharophagus degradans (strain 2-40 / ATCC 43961 / DSM 17024)</name>
    <dbReference type="NCBI Taxonomy" id="203122"/>
    <lineage>
        <taxon>Bacteria</taxon>
        <taxon>Pseudomonadati</taxon>
        <taxon>Pseudomonadota</taxon>
        <taxon>Gammaproteobacteria</taxon>
        <taxon>Cellvibrionales</taxon>
        <taxon>Cellvibrionaceae</taxon>
        <taxon>Saccharophagus</taxon>
    </lineage>
</organism>
<sequence>MTASRLSAFFIHLAISAGIFVILSGIIYFYLYPGVLFTTDGGSQGIKIIAGVDLVIGPLLTLIIFNPKKDKLKQDLFVICFLQTALLIIGMHLVYNARPIAVIFSDGKYHTMSKASFDLHGLDYTVLDTHYFRPTYYIIPPLQDEDEAAKETFNQLTEGPIYLKVDRYLPYQDNWHHIKNAMLPEAKIKSFGLPEKILSDFWVLPFEGRYYQDYVLVNKSNGMPIRKLKTAL</sequence>
<dbReference type="eggNOG" id="ENOG5033FUK">
    <property type="taxonomic scope" value="Bacteria"/>
</dbReference>
<dbReference type="KEGG" id="sde:Sde_0870"/>